<evidence type="ECO:0000256" key="2">
    <source>
        <dbReference type="ARBA" id="ARBA00004322"/>
    </source>
</evidence>
<proteinExistence type="predicted"/>
<dbReference type="SUPFAM" id="SSF50978">
    <property type="entry name" value="WD40 repeat-like"/>
    <property type="match status" value="1"/>
</dbReference>
<sequence length="540" mass="60867">MLSDEAYVMQVDLVDEQSSDSSHITQESVIDVLNDNVSSDTLLQPSCSQNENEIPTPQTSNLNSSEAEDGQLCPICFDNWTSTGDHRICSLKCGHLFGYSCISHWLGSQKEKNCPTCKKKVSRSDIRFIYARKLIVVDNSELENMKKQLDKVTEEKNRVQIELTKAICREHAIQLKVEELQKNIDSLSKALQTKNHFVKGDQLKVENSSVVKLYMEKSLEICKESGCRVFDCFSKNDLIVASIKSPSTLFSGYGVRKINITSYKPTAYIPLHLKPIRDLKFQPNNSLLLSVSLDKTAKITDTHTSNLVCVYNSDVSLWSCCWDINNSNIVYLGQQRGSIVKLDIRKPSEPICMLEVPGDMSPVISVSSMAINPDTSPSGGVIVCQLNSLSAFKADNDQYVRHPLPVEGPFVSMSFEYDTQQLLISTRPNSQYPYSRHHLCYLENDPETGNLICRNIHCLQGSTSQKFLSRSCFLEYKSEHYVAANHESSRSVYLWNVKTGNRTCYAPAPEPVLDLCGINVSNTDFMISLTERKLMFYKFV</sequence>
<dbReference type="InterPro" id="IPR001841">
    <property type="entry name" value="Znf_RING"/>
</dbReference>
<dbReference type="EMBL" id="JARPUR010000004">
    <property type="protein sequence ID" value="KAK4877702.1"/>
    <property type="molecule type" value="Genomic_DNA"/>
</dbReference>
<evidence type="ECO:0000256" key="17">
    <source>
        <dbReference type="SAM" id="Coils"/>
    </source>
</evidence>
<name>A0AAN7PW53_9COLE</name>
<evidence type="ECO:0000256" key="11">
    <source>
        <dbReference type="ARBA" id="ARBA00022771"/>
    </source>
</evidence>
<dbReference type="Pfam" id="PF13639">
    <property type="entry name" value="zf-RING_2"/>
    <property type="match status" value="1"/>
</dbReference>
<dbReference type="PANTHER" id="PTHR16047">
    <property type="entry name" value="RFWD3 PROTEIN"/>
    <property type="match status" value="1"/>
</dbReference>
<dbReference type="GO" id="GO:0061630">
    <property type="term" value="F:ubiquitin protein ligase activity"/>
    <property type="evidence" value="ECO:0007669"/>
    <property type="project" value="UniProtKB-EC"/>
</dbReference>
<keyword evidence="17" id="KW-0175">Coiled coil</keyword>
<gene>
    <name evidence="19" type="ORF">RN001_010208</name>
</gene>
<keyword evidence="10" id="KW-0227">DNA damage</keyword>
<keyword evidence="9" id="KW-0677">Repeat</keyword>
<evidence type="ECO:0000259" key="18">
    <source>
        <dbReference type="PROSITE" id="PS50089"/>
    </source>
</evidence>
<dbReference type="InterPro" id="IPR037381">
    <property type="entry name" value="RFWD3"/>
</dbReference>
<organism evidence="19 20">
    <name type="scientific">Aquatica leii</name>
    <dbReference type="NCBI Taxonomy" id="1421715"/>
    <lineage>
        <taxon>Eukaryota</taxon>
        <taxon>Metazoa</taxon>
        <taxon>Ecdysozoa</taxon>
        <taxon>Arthropoda</taxon>
        <taxon>Hexapoda</taxon>
        <taxon>Insecta</taxon>
        <taxon>Pterygota</taxon>
        <taxon>Neoptera</taxon>
        <taxon>Endopterygota</taxon>
        <taxon>Coleoptera</taxon>
        <taxon>Polyphaga</taxon>
        <taxon>Elateriformia</taxon>
        <taxon>Elateroidea</taxon>
        <taxon>Lampyridae</taxon>
        <taxon>Luciolinae</taxon>
        <taxon>Aquatica</taxon>
    </lineage>
</organism>
<dbReference type="Proteomes" id="UP001353858">
    <property type="component" value="Unassembled WGS sequence"/>
</dbReference>
<keyword evidence="15" id="KW-0539">Nucleus</keyword>
<feature type="coiled-coil region" evidence="17">
    <location>
        <begin position="135"/>
        <end position="190"/>
    </location>
</feature>
<evidence type="ECO:0000256" key="12">
    <source>
        <dbReference type="ARBA" id="ARBA00022786"/>
    </source>
</evidence>
<comment type="subcellular location">
    <subcellularLocation>
        <location evidence="3">Cytoplasm</location>
    </subcellularLocation>
    <subcellularLocation>
        <location evidence="2">Nucleus</location>
        <location evidence="2">PML body</location>
    </subcellularLocation>
</comment>
<keyword evidence="14" id="KW-0234">DNA repair</keyword>
<keyword evidence="11 16" id="KW-0863">Zinc-finger</keyword>
<dbReference type="AlphaFoldDB" id="A0AAN7PW53"/>
<dbReference type="EC" id="2.3.2.27" evidence="5"/>
<evidence type="ECO:0000256" key="6">
    <source>
        <dbReference type="ARBA" id="ARBA00022490"/>
    </source>
</evidence>
<dbReference type="CDD" id="cd16450">
    <property type="entry name" value="mRING-C3HGC3_RFWD3"/>
    <property type="match status" value="1"/>
</dbReference>
<evidence type="ECO:0000256" key="4">
    <source>
        <dbReference type="ARBA" id="ARBA00004906"/>
    </source>
</evidence>
<evidence type="ECO:0000256" key="14">
    <source>
        <dbReference type="ARBA" id="ARBA00023204"/>
    </source>
</evidence>
<dbReference type="InterPro" id="IPR013083">
    <property type="entry name" value="Znf_RING/FYVE/PHD"/>
</dbReference>
<dbReference type="SMART" id="SM00184">
    <property type="entry name" value="RING"/>
    <property type="match status" value="1"/>
</dbReference>
<comment type="catalytic activity">
    <reaction evidence="1">
        <text>S-ubiquitinyl-[E2 ubiquitin-conjugating enzyme]-L-cysteine + [acceptor protein]-L-lysine = [E2 ubiquitin-conjugating enzyme]-L-cysteine + N(6)-ubiquitinyl-[acceptor protein]-L-lysine.</text>
        <dbReference type="EC" id="2.3.2.27"/>
    </reaction>
</comment>
<keyword evidence="8" id="KW-0808">Transferase</keyword>
<evidence type="ECO:0000256" key="10">
    <source>
        <dbReference type="ARBA" id="ARBA00022763"/>
    </source>
</evidence>
<keyword evidence="7" id="KW-0853">WD repeat</keyword>
<dbReference type="InterPro" id="IPR015943">
    <property type="entry name" value="WD40/YVTN_repeat-like_dom_sf"/>
</dbReference>
<dbReference type="GO" id="GO:0008270">
    <property type="term" value="F:zinc ion binding"/>
    <property type="evidence" value="ECO:0007669"/>
    <property type="project" value="UniProtKB-KW"/>
</dbReference>
<dbReference type="GO" id="GO:0036297">
    <property type="term" value="P:interstrand cross-link repair"/>
    <property type="evidence" value="ECO:0007669"/>
    <property type="project" value="InterPro"/>
</dbReference>
<dbReference type="Pfam" id="PF23419">
    <property type="entry name" value="WD40_RFWD3"/>
    <property type="match status" value="1"/>
</dbReference>
<evidence type="ECO:0000256" key="7">
    <source>
        <dbReference type="ARBA" id="ARBA00022574"/>
    </source>
</evidence>
<dbReference type="InterPro" id="IPR056527">
    <property type="entry name" value="WD40_RFWD3"/>
</dbReference>
<evidence type="ECO:0000256" key="13">
    <source>
        <dbReference type="ARBA" id="ARBA00022833"/>
    </source>
</evidence>
<comment type="pathway">
    <text evidence="4">Protein modification; protein ubiquitination.</text>
</comment>
<dbReference type="Gene3D" id="3.30.40.10">
    <property type="entry name" value="Zinc/RING finger domain, C3HC4 (zinc finger)"/>
    <property type="match status" value="1"/>
</dbReference>
<reference evidence="20" key="1">
    <citation type="submission" date="2023-01" db="EMBL/GenBank/DDBJ databases">
        <title>Key to firefly adult light organ development and bioluminescence: homeobox transcription factors regulate luciferase expression and transportation to peroxisome.</title>
        <authorList>
            <person name="Fu X."/>
        </authorList>
    </citation>
    <scope>NUCLEOTIDE SEQUENCE [LARGE SCALE GENOMIC DNA]</scope>
</reference>
<dbReference type="GO" id="GO:0005737">
    <property type="term" value="C:cytoplasm"/>
    <property type="evidence" value="ECO:0007669"/>
    <property type="project" value="UniProtKB-SubCell"/>
</dbReference>
<evidence type="ECO:0000256" key="5">
    <source>
        <dbReference type="ARBA" id="ARBA00012483"/>
    </source>
</evidence>
<keyword evidence="20" id="KW-1185">Reference proteome</keyword>
<evidence type="ECO:0000256" key="8">
    <source>
        <dbReference type="ARBA" id="ARBA00022679"/>
    </source>
</evidence>
<keyword evidence="13" id="KW-0862">Zinc</keyword>
<dbReference type="GO" id="GO:0016567">
    <property type="term" value="P:protein ubiquitination"/>
    <property type="evidence" value="ECO:0007669"/>
    <property type="project" value="InterPro"/>
</dbReference>
<evidence type="ECO:0000256" key="16">
    <source>
        <dbReference type="PROSITE-ProRule" id="PRU00175"/>
    </source>
</evidence>
<dbReference type="InterPro" id="IPR001680">
    <property type="entry name" value="WD40_rpt"/>
</dbReference>
<evidence type="ECO:0000256" key="1">
    <source>
        <dbReference type="ARBA" id="ARBA00000900"/>
    </source>
</evidence>
<keyword evidence="6" id="KW-0963">Cytoplasm</keyword>
<evidence type="ECO:0000256" key="9">
    <source>
        <dbReference type="ARBA" id="ARBA00022737"/>
    </source>
</evidence>
<dbReference type="SUPFAM" id="SSF57850">
    <property type="entry name" value="RING/U-box"/>
    <property type="match status" value="1"/>
</dbReference>
<dbReference type="PROSITE" id="PS50089">
    <property type="entry name" value="ZF_RING_2"/>
    <property type="match status" value="1"/>
</dbReference>
<dbReference type="SMART" id="SM00320">
    <property type="entry name" value="WD40"/>
    <property type="match status" value="1"/>
</dbReference>
<keyword evidence="12" id="KW-0833">Ubl conjugation pathway</keyword>
<feature type="domain" description="RING-type" evidence="18">
    <location>
        <begin position="73"/>
        <end position="118"/>
    </location>
</feature>
<protein>
    <recommendedName>
        <fullName evidence="5">RING-type E3 ubiquitin transferase</fullName>
        <ecNumber evidence="5">2.3.2.27</ecNumber>
    </recommendedName>
</protein>
<accession>A0AAN7PW53</accession>
<evidence type="ECO:0000313" key="19">
    <source>
        <dbReference type="EMBL" id="KAK4877702.1"/>
    </source>
</evidence>
<dbReference type="InterPro" id="IPR036322">
    <property type="entry name" value="WD40_repeat_dom_sf"/>
</dbReference>
<dbReference type="Gene3D" id="2.130.10.10">
    <property type="entry name" value="YVTN repeat-like/Quinoprotein amine dehydrogenase"/>
    <property type="match status" value="1"/>
</dbReference>
<dbReference type="GO" id="GO:0016605">
    <property type="term" value="C:PML body"/>
    <property type="evidence" value="ECO:0007669"/>
    <property type="project" value="UniProtKB-SubCell"/>
</dbReference>
<evidence type="ECO:0000256" key="3">
    <source>
        <dbReference type="ARBA" id="ARBA00004496"/>
    </source>
</evidence>
<evidence type="ECO:0000256" key="15">
    <source>
        <dbReference type="ARBA" id="ARBA00023242"/>
    </source>
</evidence>
<comment type="caution">
    <text evidence="19">The sequence shown here is derived from an EMBL/GenBank/DDBJ whole genome shotgun (WGS) entry which is preliminary data.</text>
</comment>
<evidence type="ECO:0000313" key="20">
    <source>
        <dbReference type="Proteomes" id="UP001353858"/>
    </source>
</evidence>
<keyword evidence="11 16" id="KW-0479">Metal-binding</keyword>
<dbReference type="PANTHER" id="PTHR16047:SF7">
    <property type="entry name" value="E3 UBIQUITIN-PROTEIN LIGASE RFWD3"/>
    <property type="match status" value="1"/>
</dbReference>